<gene>
    <name evidence="3" type="ORF">ASU35_14515</name>
</gene>
<protein>
    <recommendedName>
        <fullName evidence="5">Heavy-metal chelation domain-containing protein</fullName>
    </recommendedName>
</protein>
<dbReference type="STRING" id="290052.ASU35_14515"/>
<keyword evidence="4" id="KW-1185">Reference proteome</keyword>
<dbReference type="InterPro" id="IPR025251">
    <property type="entry name" value="DUF4213"/>
</dbReference>
<reference evidence="3 4" key="1">
    <citation type="submission" date="2015-11" db="EMBL/GenBank/DDBJ databases">
        <title>Butyribacter intestini gen. nov., sp. nov., a butyric acid-producing bacterium of the family Lachnospiraceae isolated from the human faeces.</title>
        <authorList>
            <person name="Zou Y."/>
            <person name="Xue W."/>
            <person name="Luo G."/>
            <person name="Lv M."/>
        </authorList>
    </citation>
    <scope>NUCLEOTIDE SEQUENCE [LARGE SCALE GENOMIC DNA]</scope>
    <source>
        <strain evidence="3 4">ACET-33324</strain>
    </source>
</reference>
<evidence type="ECO:0000259" key="1">
    <source>
        <dbReference type="Pfam" id="PF04016"/>
    </source>
</evidence>
<dbReference type="Proteomes" id="UP000054874">
    <property type="component" value="Unassembled WGS sequence"/>
</dbReference>
<dbReference type="Gene3D" id="3.30.390.100">
    <property type="match status" value="1"/>
</dbReference>
<evidence type="ECO:0000313" key="3">
    <source>
        <dbReference type="EMBL" id="KSV57985.1"/>
    </source>
</evidence>
<feature type="domain" description="DUF4213" evidence="2">
    <location>
        <begin position="8"/>
        <end position="88"/>
    </location>
</feature>
<proteinExistence type="predicted"/>
<dbReference type="Pfam" id="PF13938">
    <property type="entry name" value="DUF4213"/>
    <property type="match status" value="1"/>
</dbReference>
<dbReference type="RefSeq" id="WP_058353779.1">
    <property type="nucleotide sequence ID" value="NZ_CABMMD010000190.1"/>
</dbReference>
<name>A0A0V8QBP2_9FIRM</name>
<dbReference type="AlphaFoldDB" id="A0A0V8QBP2"/>
<feature type="domain" description="Putative heavy-metal chelation" evidence="1">
    <location>
        <begin position="115"/>
        <end position="222"/>
    </location>
</feature>
<dbReference type="Pfam" id="PF04016">
    <property type="entry name" value="DUF364"/>
    <property type="match status" value="1"/>
</dbReference>
<sequence length="247" mass="27082">MKNFFELYDVLLQGIQENAVVMNAMRGNCWTAVETGSSFGMAMTTLGDTVPKMLSSDYTGMPLRELAEAAKSWNLTEAGFGMAAINAFYNTPARLEQLDAYEPFDNYCTDGLDLCGKHIGVVGHLNMLQSIYAQAASVRILERSPQPGDYLDTACDWLLPQCDVVIMTASTLVNKTLPHLLELSKDAYTILVGPSCPMCPGLLELGIDRIAGLVITDMEGMKLKIIHEIPGSPYSMGIPFLLRRECL</sequence>
<comment type="caution">
    <text evidence="3">The sequence shown here is derived from an EMBL/GenBank/DDBJ whole genome shotgun (WGS) entry which is preliminary data.</text>
</comment>
<dbReference type="Gene3D" id="3.40.50.11590">
    <property type="match status" value="1"/>
</dbReference>
<evidence type="ECO:0000259" key="2">
    <source>
        <dbReference type="Pfam" id="PF13938"/>
    </source>
</evidence>
<dbReference type="InterPro" id="IPR007161">
    <property type="entry name" value="DUF364"/>
</dbReference>
<evidence type="ECO:0000313" key="4">
    <source>
        <dbReference type="Proteomes" id="UP000054874"/>
    </source>
</evidence>
<evidence type="ECO:0008006" key="5">
    <source>
        <dbReference type="Google" id="ProtNLM"/>
    </source>
</evidence>
<organism evidence="3 4">
    <name type="scientific">Acetivibrio ethanolgignens</name>
    <dbReference type="NCBI Taxonomy" id="290052"/>
    <lineage>
        <taxon>Bacteria</taxon>
        <taxon>Bacillati</taxon>
        <taxon>Bacillota</taxon>
        <taxon>Clostridia</taxon>
        <taxon>Eubacteriales</taxon>
        <taxon>Oscillospiraceae</taxon>
        <taxon>Acetivibrio</taxon>
    </lineage>
</organism>
<accession>A0A0V8QBP2</accession>
<dbReference type="SUPFAM" id="SSF159713">
    <property type="entry name" value="Dhaf3308-like"/>
    <property type="match status" value="1"/>
</dbReference>
<dbReference type="EMBL" id="LNAM01000190">
    <property type="protein sequence ID" value="KSV57985.1"/>
    <property type="molecule type" value="Genomic_DNA"/>
</dbReference>